<dbReference type="HOGENOM" id="CLU_2549073_0_0_1"/>
<gene>
    <name evidence="2" type="ORF">CERSUDRAFT_116078</name>
</gene>
<protein>
    <submittedName>
        <fullName evidence="2">Uncharacterized protein</fullName>
    </submittedName>
</protein>
<name>M2R941_CERS8</name>
<reference evidence="2 3" key="1">
    <citation type="journal article" date="2012" name="Proc. Natl. Acad. Sci. U.S.A.">
        <title>Comparative genomics of Ceriporiopsis subvermispora and Phanerochaete chrysosporium provide insight into selective ligninolysis.</title>
        <authorList>
            <person name="Fernandez-Fueyo E."/>
            <person name="Ruiz-Duenas F.J."/>
            <person name="Ferreira P."/>
            <person name="Floudas D."/>
            <person name="Hibbett D.S."/>
            <person name="Canessa P."/>
            <person name="Larrondo L.F."/>
            <person name="James T.Y."/>
            <person name="Seelenfreund D."/>
            <person name="Lobos S."/>
            <person name="Polanco R."/>
            <person name="Tello M."/>
            <person name="Honda Y."/>
            <person name="Watanabe T."/>
            <person name="Watanabe T."/>
            <person name="Ryu J.S."/>
            <person name="Kubicek C.P."/>
            <person name="Schmoll M."/>
            <person name="Gaskell J."/>
            <person name="Hammel K.E."/>
            <person name="St John F.J."/>
            <person name="Vanden Wymelenberg A."/>
            <person name="Sabat G."/>
            <person name="Splinter BonDurant S."/>
            <person name="Syed K."/>
            <person name="Yadav J.S."/>
            <person name="Doddapaneni H."/>
            <person name="Subramanian V."/>
            <person name="Lavin J.L."/>
            <person name="Oguiza J.A."/>
            <person name="Perez G."/>
            <person name="Pisabarro A.G."/>
            <person name="Ramirez L."/>
            <person name="Santoyo F."/>
            <person name="Master E."/>
            <person name="Coutinho P.M."/>
            <person name="Henrissat B."/>
            <person name="Lombard V."/>
            <person name="Magnuson J.K."/>
            <person name="Kuees U."/>
            <person name="Hori C."/>
            <person name="Igarashi K."/>
            <person name="Samejima M."/>
            <person name="Held B.W."/>
            <person name="Barry K.W."/>
            <person name="LaButti K.M."/>
            <person name="Lapidus A."/>
            <person name="Lindquist E.A."/>
            <person name="Lucas S.M."/>
            <person name="Riley R."/>
            <person name="Salamov A.A."/>
            <person name="Hoffmeister D."/>
            <person name="Schwenk D."/>
            <person name="Hadar Y."/>
            <person name="Yarden O."/>
            <person name="de Vries R.P."/>
            <person name="Wiebenga A."/>
            <person name="Stenlid J."/>
            <person name="Eastwood D."/>
            <person name="Grigoriev I.V."/>
            <person name="Berka R.M."/>
            <person name="Blanchette R.A."/>
            <person name="Kersten P."/>
            <person name="Martinez A.T."/>
            <person name="Vicuna R."/>
            <person name="Cullen D."/>
        </authorList>
    </citation>
    <scope>NUCLEOTIDE SEQUENCE [LARGE SCALE GENOMIC DNA]</scope>
    <source>
        <strain evidence="2 3">B</strain>
    </source>
</reference>
<organism evidence="2 3">
    <name type="scientific">Ceriporiopsis subvermispora (strain B)</name>
    <name type="common">White-rot fungus</name>
    <name type="synonym">Gelatoporia subvermispora</name>
    <dbReference type="NCBI Taxonomy" id="914234"/>
    <lineage>
        <taxon>Eukaryota</taxon>
        <taxon>Fungi</taxon>
        <taxon>Dikarya</taxon>
        <taxon>Basidiomycota</taxon>
        <taxon>Agaricomycotina</taxon>
        <taxon>Agaricomycetes</taxon>
        <taxon>Polyporales</taxon>
        <taxon>Gelatoporiaceae</taxon>
        <taxon>Gelatoporia</taxon>
    </lineage>
</organism>
<evidence type="ECO:0000313" key="2">
    <source>
        <dbReference type="EMBL" id="EMD35276.1"/>
    </source>
</evidence>
<dbReference type="Proteomes" id="UP000016930">
    <property type="component" value="Unassembled WGS sequence"/>
</dbReference>
<feature type="compositionally biased region" description="Basic and acidic residues" evidence="1">
    <location>
        <begin position="74"/>
        <end position="83"/>
    </location>
</feature>
<accession>M2R941</accession>
<sequence length="83" mass="9048">LDAINMAGTVERVVAFAFRKRQQSRLGSGKEEVYSVGREVCRIAVSGEDRVAGGGDGPLSLPRRVHRGVTGPEVEIRRRSEGR</sequence>
<dbReference type="AlphaFoldDB" id="M2R941"/>
<evidence type="ECO:0000313" key="3">
    <source>
        <dbReference type="Proteomes" id="UP000016930"/>
    </source>
</evidence>
<dbReference type="EMBL" id="KB445800">
    <property type="protein sequence ID" value="EMD35276.1"/>
    <property type="molecule type" value="Genomic_DNA"/>
</dbReference>
<keyword evidence="3" id="KW-1185">Reference proteome</keyword>
<feature type="non-terminal residue" evidence="2">
    <location>
        <position position="83"/>
    </location>
</feature>
<feature type="region of interest" description="Disordered" evidence="1">
    <location>
        <begin position="53"/>
        <end position="83"/>
    </location>
</feature>
<evidence type="ECO:0000256" key="1">
    <source>
        <dbReference type="SAM" id="MobiDB-lite"/>
    </source>
</evidence>
<feature type="non-terminal residue" evidence="2">
    <location>
        <position position="1"/>
    </location>
</feature>
<proteinExistence type="predicted"/>